<keyword evidence="2" id="KW-0472">Membrane</keyword>
<feature type="transmembrane region" description="Helical" evidence="2">
    <location>
        <begin position="28"/>
        <end position="50"/>
    </location>
</feature>
<reference evidence="3" key="2">
    <citation type="submission" date="2015-04" db="UniProtKB">
        <authorList>
            <consortium name="EnsemblPlants"/>
        </authorList>
    </citation>
    <scope>IDENTIFICATION</scope>
</reference>
<evidence type="ECO:0000313" key="4">
    <source>
        <dbReference type="Proteomes" id="UP000026961"/>
    </source>
</evidence>
<name>A0A0D9Y731_9ORYZ</name>
<feature type="region of interest" description="Disordered" evidence="1">
    <location>
        <begin position="106"/>
        <end position="126"/>
    </location>
</feature>
<keyword evidence="2" id="KW-0812">Transmembrane</keyword>
<sequence>MAGSISSDDLPQDDAFNWEWGSYMRQEVAPAIGFISGDLIAVLLISFHVFGGEEREIASNVRNTHMSALPSLFSLCLLLPHRAKTDTAVVFTVEGIGVHAGHGGQQYRVHGGAKRQRRAGGAQDQQ</sequence>
<dbReference type="Gramene" id="OGLUM01G13640.1">
    <property type="protein sequence ID" value="OGLUM01G13640.1"/>
    <property type="gene ID" value="OGLUM01G13640"/>
</dbReference>
<reference evidence="3" key="1">
    <citation type="submission" date="2013-08" db="EMBL/GenBank/DDBJ databases">
        <title>Oryza genome evolution.</title>
        <authorList>
            <person name="Wing R.A."/>
            <person name="Panaud O."/>
            <person name="Oliveira A.C."/>
        </authorList>
    </citation>
    <scope>NUCLEOTIDE SEQUENCE</scope>
</reference>
<accession>A0A0D9Y731</accession>
<reference evidence="3" key="3">
    <citation type="submission" date="2018-05" db="EMBL/GenBank/DDBJ databases">
        <title>OgluRS3 (Oryza glumaepatula Reference Sequence Version 3).</title>
        <authorList>
            <person name="Zhang J."/>
            <person name="Kudrna D."/>
            <person name="Lee S."/>
            <person name="Talag J."/>
            <person name="Welchert J."/>
            <person name="Wing R.A."/>
        </authorList>
    </citation>
    <scope>NUCLEOTIDE SEQUENCE [LARGE SCALE GENOMIC DNA]</scope>
</reference>
<evidence type="ECO:0000256" key="2">
    <source>
        <dbReference type="SAM" id="Phobius"/>
    </source>
</evidence>
<dbReference type="AlphaFoldDB" id="A0A0D9Y731"/>
<proteinExistence type="predicted"/>
<dbReference type="HOGENOM" id="CLU_2018817_0_0_1"/>
<organism evidence="3">
    <name type="scientific">Oryza glumipatula</name>
    <dbReference type="NCBI Taxonomy" id="40148"/>
    <lineage>
        <taxon>Eukaryota</taxon>
        <taxon>Viridiplantae</taxon>
        <taxon>Streptophyta</taxon>
        <taxon>Embryophyta</taxon>
        <taxon>Tracheophyta</taxon>
        <taxon>Spermatophyta</taxon>
        <taxon>Magnoliopsida</taxon>
        <taxon>Liliopsida</taxon>
        <taxon>Poales</taxon>
        <taxon>Poaceae</taxon>
        <taxon>BOP clade</taxon>
        <taxon>Oryzoideae</taxon>
        <taxon>Oryzeae</taxon>
        <taxon>Oryzinae</taxon>
        <taxon>Oryza</taxon>
    </lineage>
</organism>
<evidence type="ECO:0000313" key="3">
    <source>
        <dbReference type="EnsemblPlants" id="OGLUM01G13640.1"/>
    </source>
</evidence>
<protein>
    <submittedName>
        <fullName evidence="3">Uncharacterized protein</fullName>
    </submittedName>
</protein>
<dbReference type="STRING" id="40148.A0A0D9Y731"/>
<evidence type="ECO:0000256" key="1">
    <source>
        <dbReference type="SAM" id="MobiDB-lite"/>
    </source>
</evidence>
<keyword evidence="4" id="KW-1185">Reference proteome</keyword>
<dbReference type="EnsemblPlants" id="OGLUM01G13640.1">
    <property type="protein sequence ID" value="OGLUM01G13640.1"/>
    <property type="gene ID" value="OGLUM01G13640"/>
</dbReference>
<keyword evidence="2" id="KW-1133">Transmembrane helix</keyword>
<dbReference type="Proteomes" id="UP000026961">
    <property type="component" value="Chromosome 1"/>
</dbReference>